<dbReference type="Proteomes" id="UP000887565">
    <property type="component" value="Unplaced"/>
</dbReference>
<dbReference type="WBParaSite" id="nRc.2.0.1.t42031-RA">
    <property type="protein sequence ID" value="nRc.2.0.1.t42031-RA"/>
    <property type="gene ID" value="nRc.2.0.1.g42031"/>
</dbReference>
<evidence type="ECO:0000313" key="2">
    <source>
        <dbReference type="WBParaSite" id="nRc.2.0.1.t42031-RA"/>
    </source>
</evidence>
<proteinExistence type="predicted"/>
<evidence type="ECO:0000313" key="1">
    <source>
        <dbReference type="Proteomes" id="UP000887565"/>
    </source>
</evidence>
<sequence length="77" mass="8598">MHTGCSFGMVQYCERLNIAKNSIPAQYCKKLDTAKGQDNCRKRAKIDGCFDAHFAAAAAHRSSSGRALFISLFHRFK</sequence>
<keyword evidence="1" id="KW-1185">Reference proteome</keyword>
<organism evidence="1 2">
    <name type="scientific">Romanomermis culicivorax</name>
    <name type="common">Nematode worm</name>
    <dbReference type="NCBI Taxonomy" id="13658"/>
    <lineage>
        <taxon>Eukaryota</taxon>
        <taxon>Metazoa</taxon>
        <taxon>Ecdysozoa</taxon>
        <taxon>Nematoda</taxon>
        <taxon>Enoplea</taxon>
        <taxon>Dorylaimia</taxon>
        <taxon>Mermithida</taxon>
        <taxon>Mermithoidea</taxon>
        <taxon>Mermithidae</taxon>
        <taxon>Romanomermis</taxon>
    </lineage>
</organism>
<accession>A0A915KU83</accession>
<name>A0A915KU83_ROMCU</name>
<protein>
    <submittedName>
        <fullName evidence="2">Uncharacterized protein</fullName>
    </submittedName>
</protein>
<dbReference type="AlphaFoldDB" id="A0A915KU83"/>
<reference evidence="2" key="1">
    <citation type="submission" date="2022-11" db="UniProtKB">
        <authorList>
            <consortium name="WormBaseParasite"/>
        </authorList>
    </citation>
    <scope>IDENTIFICATION</scope>
</reference>